<dbReference type="KEGG" id="ske:Sked_22920"/>
<feature type="domain" description="SAV-6107-like HEPN" evidence="3">
    <location>
        <begin position="101"/>
        <end position="196"/>
    </location>
</feature>
<evidence type="ECO:0000313" key="5">
    <source>
        <dbReference type="Proteomes" id="UP000000322"/>
    </source>
</evidence>
<evidence type="ECO:0000256" key="1">
    <source>
        <dbReference type="SAM" id="MobiDB-lite"/>
    </source>
</evidence>
<dbReference type="STRING" id="446469.Sked_22920"/>
<dbReference type="InterPro" id="IPR040891">
    <property type="entry name" value="HEPN_SAV_6107"/>
</dbReference>
<gene>
    <name evidence="4" type="ordered locus">Sked_22920</name>
</gene>
<proteinExistence type="predicted"/>
<keyword evidence="2" id="KW-0732">Signal</keyword>
<feature type="region of interest" description="Disordered" evidence="1">
    <location>
        <begin position="1"/>
        <end position="20"/>
    </location>
</feature>
<feature type="chain" id="PRO_5003020702" description="SAV-6107-like HEPN domain-containing protein" evidence="2">
    <location>
        <begin position="18"/>
        <end position="220"/>
    </location>
</feature>
<feature type="region of interest" description="Disordered" evidence="1">
    <location>
        <begin position="36"/>
        <end position="77"/>
    </location>
</feature>
<feature type="compositionally biased region" description="Low complexity" evidence="1">
    <location>
        <begin position="51"/>
        <end position="65"/>
    </location>
</feature>
<dbReference type="EMBL" id="CP001819">
    <property type="protein sequence ID" value="ACZ22207.1"/>
    <property type="molecule type" value="Genomic_DNA"/>
</dbReference>
<evidence type="ECO:0000256" key="2">
    <source>
        <dbReference type="SAM" id="SignalP"/>
    </source>
</evidence>
<keyword evidence="5" id="KW-1185">Reference proteome</keyword>
<dbReference type="HOGENOM" id="CLU_1255227_0_0_11"/>
<reference evidence="4 5" key="1">
    <citation type="journal article" date="2009" name="Stand. Genomic Sci.">
        <title>Complete genome sequence of Sanguibacter keddieii type strain (ST-74).</title>
        <authorList>
            <person name="Ivanova N."/>
            <person name="Sikorski J."/>
            <person name="Sims D."/>
            <person name="Brettin T."/>
            <person name="Detter J.C."/>
            <person name="Han C."/>
            <person name="Lapidus A."/>
            <person name="Copeland A."/>
            <person name="Glavina Del Rio T."/>
            <person name="Nolan M."/>
            <person name="Chen F."/>
            <person name="Lucas S."/>
            <person name="Tice H."/>
            <person name="Cheng J.F."/>
            <person name="Bruce D."/>
            <person name="Goodwin L."/>
            <person name="Pitluck S."/>
            <person name="Pati A."/>
            <person name="Mavromatis K."/>
            <person name="Chen A."/>
            <person name="Palaniappan K."/>
            <person name="D'haeseleer P."/>
            <person name="Chain P."/>
            <person name="Bristow J."/>
            <person name="Eisen J.A."/>
            <person name="Markowitz V."/>
            <person name="Hugenholtz P."/>
            <person name="Goker M."/>
            <person name="Pukall R."/>
            <person name="Klenk H.P."/>
            <person name="Kyrpides N.C."/>
        </authorList>
    </citation>
    <scope>NUCLEOTIDE SEQUENCE [LARGE SCALE GENOMIC DNA]</scope>
    <source>
        <strain evidence="5">ATCC 51767 / DSM 10542 / NCFB 3025 / ST-74</strain>
    </source>
</reference>
<dbReference type="Proteomes" id="UP000000322">
    <property type="component" value="Chromosome"/>
</dbReference>
<organism evidence="4 5">
    <name type="scientific">Sanguibacter keddieii (strain ATCC 51767 / DSM 10542 / NCFB 3025 / ST-74)</name>
    <dbReference type="NCBI Taxonomy" id="446469"/>
    <lineage>
        <taxon>Bacteria</taxon>
        <taxon>Bacillati</taxon>
        <taxon>Actinomycetota</taxon>
        <taxon>Actinomycetes</taxon>
        <taxon>Micrococcales</taxon>
        <taxon>Sanguibacteraceae</taxon>
        <taxon>Sanguibacter</taxon>
    </lineage>
</organism>
<name>D1BIN0_SANKS</name>
<evidence type="ECO:0000313" key="4">
    <source>
        <dbReference type="EMBL" id="ACZ22207.1"/>
    </source>
</evidence>
<feature type="signal peptide" evidence="2">
    <location>
        <begin position="1"/>
        <end position="17"/>
    </location>
</feature>
<dbReference type="AlphaFoldDB" id="D1BIN0"/>
<sequence>MVSTAARSAATAGAAPAASRAASAGAASARTAGASRLVGAAGRRPARHAHPQPLAPAAGASVVAARTPGPRPATDHDASAVLRAQAAAELLGRADAELLAAQLASDPAERFGHAHMAALRVAGAVLAVLGSRPPRGRTRSAWERLAADAEGFAPWASFFASGARLRSAVDAGRFDAVDEPGAARWVAAAEDFRDEVGLWVEDDTAPLGRSVALAARPVSA</sequence>
<evidence type="ECO:0000259" key="3">
    <source>
        <dbReference type="Pfam" id="PF18726"/>
    </source>
</evidence>
<protein>
    <recommendedName>
        <fullName evidence="3">SAV-6107-like HEPN domain-containing protein</fullName>
    </recommendedName>
</protein>
<accession>D1BIN0</accession>
<dbReference type="Pfam" id="PF18726">
    <property type="entry name" value="HEPN_SAV_6107"/>
    <property type="match status" value="1"/>
</dbReference>